<reference evidence="1" key="1">
    <citation type="submission" date="2018-06" db="EMBL/GenBank/DDBJ databases">
        <authorList>
            <person name="Zhirakovskaya E."/>
        </authorList>
    </citation>
    <scope>NUCLEOTIDE SEQUENCE</scope>
</reference>
<protein>
    <submittedName>
        <fullName evidence="1">Uncharacterized protein</fullName>
    </submittedName>
</protein>
<sequence length="128" mass="13066">MLICWRSGGALDCQRLALRLISFPILCMGTTHGGDAGEASVGCDGGANKRAGGAGEASVGCDGGANKRAGGAGEAGAARDGGANKVDLSQFRSAPDAHLSGFCERCFCRTVGNHLRNIFICYQSKCLP</sequence>
<gene>
    <name evidence="1" type="ORF">MNBD_ALPHA12-1269</name>
</gene>
<proteinExistence type="predicted"/>
<dbReference type="EMBL" id="UOEO01000249">
    <property type="protein sequence ID" value="VAW23835.1"/>
    <property type="molecule type" value="Genomic_DNA"/>
</dbReference>
<dbReference type="AlphaFoldDB" id="A0A3B0TZ21"/>
<organism evidence="1">
    <name type="scientific">hydrothermal vent metagenome</name>
    <dbReference type="NCBI Taxonomy" id="652676"/>
    <lineage>
        <taxon>unclassified sequences</taxon>
        <taxon>metagenomes</taxon>
        <taxon>ecological metagenomes</taxon>
    </lineage>
</organism>
<name>A0A3B0TZ21_9ZZZZ</name>
<accession>A0A3B0TZ21</accession>
<evidence type="ECO:0000313" key="1">
    <source>
        <dbReference type="EMBL" id="VAW23835.1"/>
    </source>
</evidence>